<protein>
    <recommendedName>
        <fullName evidence="4">Glycoside hydrolase family 1 protein</fullName>
    </recommendedName>
</protein>
<dbReference type="PANTHER" id="PTHR10353:SF53">
    <property type="entry name" value="BETA-1,4-GLUCOSIDASE (EUROFUNG)"/>
    <property type="match status" value="1"/>
</dbReference>
<comment type="caution">
    <text evidence="2">The sequence shown here is derived from an EMBL/GenBank/DDBJ whole genome shotgun (WGS) entry which is preliminary data.</text>
</comment>
<feature type="non-terminal residue" evidence="2">
    <location>
        <position position="398"/>
    </location>
</feature>
<keyword evidence="3" id="KW-1185">Reference proteome</keyword>
<evidence type="ECO:0000313" key="2">
    <source>
        <dbReference type="EMBL" id="TKA50924.1"/>
    </source>
</evidence>
<dbReference type="SUPFAM" id="SSF51445">
    <property type="entry name" value="(Trans)glycosidases"/>
    <property type="match status" value="1"/>
</dbReference>
<evidence type="ECO:0008006" key="4">
    <source>
        <dbReference type="Google" id="ProtNLM"/>
    </source>
</evidence>
<evidence type="ECO:0000256" key="1">
    <source>
        <dbReference type="RuleBase" id="RU003690"/>
    </source>
</evidence>
<dbReference type="GO" id="GO:0005975">
    <property type="term" value="P:carbohydrate metabolic process"/>
    <property type="evidence" value="ECO:0007669"/>
    <property type="project" value="InterPro"/>
</dbReference>
<dbReference type="OrthoDB" id="65569at2759"/>
<name>A0A4U0VNK0_9PEZI</name>
<accession>A0A4U0VNK0</accession>
<dbReference type="Gene3D" id="3.20.20.80">
    <property type="entry name" value="Glycosidases"/>
    <property type="match status" value="1"/>
</dbReference>
<comment type="similarity">
    <text evidence="1">Belongs to the glycosyl hydrolase 1 family.</text>
</comment>
<evidence type="ECO:0000313" key="3">
    <source>
        <dbReference type="Proteomes" id="UP000308768"/>
    </source>
</evidence>
<dbReference type="InterPro" id="IPR017853">
    <property type="entry name" value="GH"/>
</dbReference>
<organism evidence="2 3">
    <name type="scientific">Cryomyces minteri</name>
    <dbReference type="NCBI Taxonomy" id="331657"/>
    <lineage>
        <taxon>Eukaryota</taxon>
        <taxon>Fungi</taxon>
        <taxon>Dikarya</taxon>
        <taxon>Ascomycota</taxon>
        <taxon>Pezizomycotina</taxon>
        <taxon>Dothideomycetes</taxon>
        <taxon>Dothideomycetes incertae sedis</taxon>
        <taxon>Cryomyces</taxon>
    </lineage>
</organism>
<reference evidence="2 3" key="1">
    <citation type="submission" date="2017-03" db="EMBL/GenBank/DDBJ databases">
        <title>Genomes of endolithic fungi from Antarctica.</title>
        <authorList>
            <person name="Coleine C."/>
            <person name="Masonjones S."/>
            <person name="Stajich J.E."/>
        </authorList>
    </citation>
    <scope>NUCLEOTIDE SEQUENCE [LARGE SCALE GENOMIC DNA]</scope>
    <source>
        <strain evidence="2 3">CCFEE 5187</strain>
    </source>
</reference>
<dbReference type="Pfam" id="PF00232">
    <property type="entry name" value="Glyco_hydro_1"/>
    <property type="match status" value="1"/>
</dbReference>
<dbReference type="EMBL" id="NAJN01002579">
    <property type="protein sequence ID" value="TKA50924.1"/>
    <property type="molecule type" value="Genomic_DNA"/>
</dbReference>
<dbReference type="STRING" id="331657.A0A4U0VNK0"/>
<dbReference type="PANTHER" id="PTHR10353">
    <property type="entry name" value="GLYCOSYL HYDROLASE"/>
    <property type="match status" value="1"/>
</dbReference>
<proteinExistence type="inferred from homology"/>
<dbReference type="AlphaFoldDB" id="A0A4U0VNK0"/>
<dbReference type="InterPro" id="IPR001360">
    <property type="entry name" value="Glyco_hydro_1"/>
</dbReference>
<sequence length="398" mass="44601">MFEGRGPSQLDLIGALPQPATGGANDSVVSVMQYLLYKQDIARIAALGIPYYSFTISWTRIVPFGEVGSPINQPGLDHYEDVIETCLSYGVTPIITLAHGDQPLHLQFNSTSFPDAFLYYAKQVMTRFSDRVPYWVTLNEPNINFNKYADNHNILMGHAKVYHFYKEELGGKGKVTMKFANNIAVPLDHSNASHVEAALRYQDFVLGIEANPLFLGQNYPQSVLSTAGINLTSLSVGDIAYFNGTVDFFSVDPYTAQFAYPPPNGIAACASNVSDPNWPQCVITTNVGNTGWLNGDASYAYAYLTPQYFRQHLGYIWNTFRPAGIAITEFGFNPFMEFARAIDAQRYDFERTTYYQQFLDEMLKAIYIDNINVIAALGWSIMDNNEFGSYEQQYGLQL</sequence>
<dbReference type="GO" id="GO:0008422">
    <property type="term" value="F:beta-glucosidase activity"/>
    <property type="evidence" value="ECO:0007669"/>
    <property type="project" value="TreeGrafter"/>
</dbReference>
<gene>
    <name evidence="2" type="ORF">B0A49_12728</name>
</gene>
<dbReference type="Proteomes" id="UP000308768">
    <property type="component" value="Unassembled WGS sequence"/>
</dbReference>